<feature type="region of interest" description="Disordered" evidence="1">
    <location>
        <begin position="75"/>
        <end position="106"/>
    </location>
</feature>
<keyword evidence="3" id="KW-1185">Reference proteome</keyword>
<dbReference type="Proteomes" id="UP000319576">
    <property type="component" value="Chromosome"/>
</dbReference>
<protein>
    <submittedName>
        <fullName evidence="2">Uncharacterized protein</fullName>
    </submittedName>
</protein>
<gene>
    <name evidence="2" type="ORF">ETAA1_25500</name>
</gene>
<organism evidence="2 3">
    <name type="scientific">Urbifossiella limnaea</name>
    <dbReference type="NCBI Taxonomy" id="2528023"/>
    <lineage>
        <taxon>Bacteria</taxon>
        <taxon>Pseudomonadati</taxon>
        <taxon>Planctomycetota</taxon>
        <taxon>Planctomycetia</taxon>
        <taxon>Gemmatales</taxon>
        <taxon>Gemmataceae</taxon>
        <taxon>Urbifossiella</taxon>
    </lineage>
</organism>
<proteinExistence type="predicted"/>
<accession>A0A517XSY3</accession>
<sequence>MEAMNNHIGWRRLGAGHYTTTDGRWAVRSWMKNQWWLFKEGTLWGGWREERGWRRYEPFRTMREARAAVNVELHGSPGIRKSARDPNDSRKAPSLSLLNRLTPSRT</sequence>
<dbReference type="KEGG" id="uli:ETAA1_25500"/>
<feature type="compositionally biased region" description="Basic and acidic residues" evidence="1">
    <location>
        <begin position="82"/>
        <end position="91"/>
    </location>
</feature>
<evidence type="ECO:0000313" key="3">
    <source>
        <dbReference type="Proteomes" id="UP000319576"/>
    </source>
</evidence>
<evidence type="ECO:0000313" key="2">
    <source>
        <dbReference type="EMBL" id="QDU20595.1"/>
    </source>
</evidence>
<feature type="compositionally biased region" description="Polar residues" evidence="1">
    <location>
        <begin position="96"/>
        <end position="106"/>
    </location>
</feature>
<dbReference type="EMBL" id="CP036273">
    <property type="protein sequence ID" value="QDU20595.1"/>
    <property type="molecule type" value="Genomic_DNA"/>
</dbReference>
<evidence type="ECO:0000256" key="1">
    <source>
        <dbReference type="SAM" id="MobiDB-lite"/>
    </source>
</evidence>
<name>A0A517XSY3_9BACT</name>
<reference evidence="2 3" key="1">
    <citation type="submission" date="2019-02" db="EMBL/GenBank/DDBJ databases">
        <title>Deep-cultivation of Planctomycetes and their phenomic and genomic characterization uncovers novel biology.</title>
        <authorList>
            <person name="Wiegand S."/>
            <person name="Jogler M."/>
            <person name="Boedeker C."/>
            <person name="Pinto D."/>
            <person name="Vollmers J."/>
            <person name="Rivas-Marin E."/>
            <person name="Kohn T."/>
            <person name="Peeters S.H."/>
            <person name="Heuer A."/>
            <person name="Rast P."/>
            <person name="Oberbeckmann S."/>
            <person name="Bunk B."/>
            <person name="Jeske O."/>
            <person name="Meyerdierks A."/>
            <person name="Storesund J.E."/>
            <person name="Kallscheuer N."/>
            <person name="Luecker S."/>
            <person name="Lage O.M."/>
            <person name="Pohl T."/>
            <person name="Merkel B.J."/>
            <person name="Hornburger P."/>
            <person name="Mueller R.-W."/>
            <person name="Bruemmer F."/>
            <person name="Labrenz M."/>
            <person name="Spormann A.M."/>
            <person name="Op den Camp H."/>
            <person name="Overmann J."/>
            <person name="Amann R."/>
            <person name="Jetten M.S.M."/>
            <person name="Mascher T."/>
            <person name="Medema M.H."/>
            <person name="Devos D.P."/>
            <person name="Kaster A.-K."/>
            <person name="Ovreas L."/>
            <person name="Rohde M."/>
            <person name="Galperin M.Y."/>
            <person name="Jogler C."/>
        </authorList>
    </citation>
    <scope>NUCLEOTIDE SEQUENCE [LARGE SCALE GENOMIC DNA]</scope>
    <source>
        <strain evidence="2 3">ETA_A1</strain>
    </source>
</reference>
<dbReference type="AlphaFoldDB" id="A0A517XSY3"/>